<name>A0A2A6C8R9_PRIPA</name>
<dbReference type="EnsemblMetazoa" id="PPA34534.1">
    <property type="protein sequence ID" value="PPA34534.1"/>
    <property type="gene ID" value="WBGene00272903"/>
</dbReference>
<dbReference type="Proteomes" id="UP000005239">
    <property type="component" value="Unassembled WGS sequence"/>
</dbReference>
<dbReference type="AlphaFoldDB" id="A0A2A6C8R9"/>
<protein>
    <submittedName>
        <fullName evidence="1">Uncharacterized protein</fullName>
    </submittedName>
</protein>
<organism evidence="1 2">
    <name type="scientific">Pristionchus pacificus</name>
    <name type="common">Parasitic nematode worm</name>
    <dbReference type="NCBI Taxonomy" id="54126"/>
    <lineage>
        <taxon>Eukaryota</taxon>
        <taxon>Metazoa</taxon>
        <taxon>Ecdysozoa</taxon>
        <taxon>Nematoda</taxon>
        <taxon>Chromadorea</taxon>
        <taxon>Rhabditida</taxon>
        <taxon>Rhabditina</taxon>
        <taxon>Diplogasteromorpha</taxon>
        <taxon>Diplogasteroidea</taxon>
        <taxon>Neodiplogasteridae</taxon>
        <taxon>Pristionchus</taxon>
    </lineage>
</organism>
<gene>
    <name evidence="1" type="primary">WBGene00272903</name>
</gene>
<dbReference type="PANTHER" id="PTHR34402:SF1">
    <property type="entry name" value="PROTEIN CBG02762"/>
    <property type="match status" value="1"/>
</dbReference>
<dbReference type="PANTHER" id="PTHR34402">
    <property type="entry name" value="PROTEIN CBG02762"/>
    <property type="match status" value="1"/>
</dbReference>
<keyword evidence="2" id="KW-1185">Reference proteome</keyword>
<reference evidence="1" key="2">
    <citation type="submission" date="2022-06" db="UniProtKB">
        <authorList>
            <consortium name="EnsemblMetazoa"/>
        </authorList>
    </citation>
    <scope>IDENTIFICATION</scope>
    <source>
        <strain evidence="1">PS312</strain>
    </source>
</reference>
<evidence type="ECO:0000313" key="1">
    <source>
        <dbReference type="EnsemblMetazoa" id="PPA34534.1"/>
    </source>
</evidence>
<accession>A0A8R1UKI5</accession>
<sequence length="334" mass="37417">IPNSLSTVLAPFSSALNQFIRVILNPISALFNPFTGSFEIFRYLLTTFLKRIPFFGPMFGSVLPPQHPKPSPSRMISNAFDVLINPMSSSNLLVVLHFLFHIAYAAPIRERRQIDYFNKPITSLLTNIWAYSIEFGILLSPIITVGMNSPVLGHAVVDYYADFQTQIFTFFLFSVSRSNFRPTKLGIISAGRWIVTQMIPEAADGLESRDPFPQLGIKQAYVPAASSTNIAYKPYSDCLRARVRLTICGPQLDRLLDVTSPHGSTIPRRFQTIPQVGIKHFPRVAIKLDSNLWELLDSKLIPDRSRRNFVVAAPNPIAIAVDLLTKFATTYGIN</sequence>
<reference evidence="2" key="1">
    <citation type="journal article" date="2008" name="Nat. Genet.">
        <title>The Pristionchus pacificus genome provides a unique perspective on nematode lifestyle and parasitism.</title>
        <authorList>
            <person name="Dieterich C."/>
            <person name="Clifton S.W."/>
            <person name="Schuster L.N."/>
            <person name="Chinwalla A."/>
            <person name="Delehaunty K."/>
            <person name="Dinkelacker I."/>
            <person name="Fulton L."/>
            <person name="Fulton R."/>
            <person name="Godfrey J."/>
            <person name="Minx P."/>
            <person name="Mitreva M."/>
            <person name="Roeseler W."/>
            <person name="Tian H."/>
            <person name="Witte H."/>
            <person name="Yang S.P."/>
            <person name="Wilson R.K."/>
            <person name="Sommer R.J."/>
        </authorList>
    </citation>
    <scope>NUCLEOTIDE SEQUENCE [LARGE SCALE GENOMIC DNA]</scope>
    <source>
        <strain evidence="2">PS312</strain>
    </source>
</reference>
<evidence type="ECO:0000313" key="2">
    <source>
        <dbReference type="Proteomes" id="UP000005239"/>
    </source>
</evidence>
<accession>A0A2A6C8R9</accession>
<proteinExistence type="predicted"/>